<reference evidence="3 4" key="1">
    <citation type="submission" date="2019-08" db="EMBL/GenBank/DDBJ databases">
        <title>Draft genome sequences of two oriental melons (Cucumis melo L. var makuwa).</title>
        <authorList>
            <person name="Kwon S.-Y."/>
        </authorList>
    </citation>
    <scope>NUCLEOTIDE SEQUENCE [LARGE SCALE GENOMIC DNA]</scope>
    <source>
        <strain evidence="4">cv. Chang Bougi</strain>
        <strain evidence="3">cv. SW 3</strain>
        <tissue evidence="1">Leaf</tissue>
    </source>
</reference>
<evidence type="ECO:0000313" key="3">
    <source>
        <dbReference type="Proteomes" id="UP000321393"/>
    </source>
</evidence>
<protein>
    <submittedName>
        <fullName evidence="1">Ty3-gypsy retrotransposon protein</fullName>
    </submittedName>
</protein>
<dbReference type="AlphaFoldDB" id="A0A5A7UVT6"/>
<dbReference type="OrthoDB" id="1934862at2759"/>
<evidence type="ECO:0000313" key="4">
    <source>
        <dbReference type="Proteomes" id="UP000321947"/>
    </source>
</evidence>
<organism evidence="1 3">
    <name type="scientific">Cucumis melo var. makuwa</name>
    <name type="common">Oriental melon</name>
    <dbReference type="NCBI Taxonomy" id="1194695"/>
    <lineage>
        <taxon>Eukaryota</taxon>
        <taxon>Viridiplantae</taxon>
        <taxon>Streptophyta</taxon>
        <taxon>Embryophyta</taxon>
        <taxon>Tracheophyta</taxon>
        <taxon>Spermatophyta</taxon>
        <taxon>Magnoliopsida</taxon>
        <taxon>eudicotyledons</taxon>
        <taxon>Gunneridae</taxon>
        <taxon>Pentapetalae</taxon>
        <taxon>rosids</taxon>
        <taxon>fabids</taxon>
        <taxon>Cucurbitales</taxon>
        <taxon>Cucurbitaceae</taxon>
        <taxon>Benincaseae</taxon>
        <taxon>Cucumis</taxon>
    </lineage>
</organism>
<sequence length="177" mass="20457">MLFILSEEESIEEEGTSKGNIDEIMELEHLDIVEVSEIELKTITDFSSKGTMKLKGMLKDKEVVVLINSGVTHNFIHQALWLDYTGTMKVHWSSLTMTFWVGKKQIIMRGDLTLIKAECSLKTLEKTWDEEAQGFLLELQYYEIEVEDDYGEELWIKGDEEDLIVIKSLLNQNSDIF</sequence>
<name>A0A5A7UVT6_CUCMM</name>
<evidence type="ECO:0000313" key="1">
    <source>
        <dbReference type="EMBL" id="KAA0057685.1"/>
    </source>
</evidence>
<dbReference type="EMBL" id="SSTE01006881">
    <property type="protein sequence ID" value="KAA0057685.1"/>
    <property type="molecule type" value="Genomic_DNA"/>
</dbReference>
<gene>
    <name evidence="2" type="ORF">E5676_scaffold970G00210</name>
    <name evidence="1" type="ORF">E6C27_scaffold126G00350</name>
</gene>
<evidence type="ECO:0000313" key="2">
    <source>
        <dbReference type="EMBL" id="TYK27470.1"/>
    </source>
</evidence>
<dbReference type="Proteomes" id="UP000321393">
    <property type="component" value="Unassembled WGS sequence"/>
</dbReference>
<dbReference type="EMBL" id="SSTD01002719">
    <property type="protein sequence ID" value="TYK27470.1"/>
    <property type="molecule type" value="Genomic_DNA"/>
</dbReference>
<accession>A0A5A7UVT6</accession>
<comment type="caution">
    <text evidence="1">The sequence shown here is derived from an EMBL/GenBank/DDBJ whole genome shotgun (WGS) entry which is preliminary data.</text>
</comment>
<proteinExistence type="predicted"/>
<dbReference type="Proteomes" id="UP000321947">
    <property type="component" value="Unassembled WGS sequence"/>
</dbReference>